<dbReference type="EMBL" id="BMVO01000003">
    <property type="protein sequence ID" value="GHA94617.1"/>
    <property type="molecule type" value="Genomic_DNA"/>
</dbReference>
<sequence length="55" mass="5943">MPCACQKNKQQYEVVAESGKVVFTSASKPTADTVAKRYPNSVVREKAKTAPTAVK</sequence>
<protein>
    <submittedName>
        <fullName evidence="1">Uncharacterized protein</fullName>
    </submittedName>
</protein>
<organism evidence="1 2">
    <name type="scientific">Streptomyces chryseus</name>
    <dbReference type="NCBI Taxonomy" id="68186"/>
    <lineage>
        <taxon>Bacteria</taxon>
        <taxon>Bacillati</taxon>
        <taxon>Actinomycetota</taxon>
        <taxon>Actinomycetes</taxon>
        <taxon>Kitasatosporales</taxon>
        <taxon>Streptomycetaceae</taxon>
        <taxon>Streptomyces</taxon>
    </lineage>
</organism>
<accession>A0ABQ3DIN0</accession>
<proteinExistence type="predicted"/>
<comment type="caution">
    <text evidence="1">The sequence shown here is derived from an EMBL/GenBank/DDBJ whole genome shotgun (WGS) entry which is preliminary data.</text>
</comment>
<dbReference type="RefSeq" id="WP_170198402.1">
    <property type="nucleotide sequence ID" value="NZ_BMVO01000003.1"/>
</dbReference>
<keyword evidence="2" id="KW-1185">Reference proteome</keyword>
<dbReference type="Proteomes" id="UP000599437">
    <property type="component" value="Unassembled WGS sequence"/>
</dbReference>
<reference evidence="2" key="1">
    <citation type="journal article" date="2019" name="Int. J. Syst. Evol. Microbiol.">
        <title>The Global Catalogue of Microorganisms (GCM) 10K type strain sequencing project: providing services to taxonomists for standard genome sequencing and annotation.</title>
        <authorList>
            <consortium name="The Broad Institute Genomics Platform"/>
            <consortium name="The Broad Institute Genome Sequencing Center for Infectious Disease"/>
            <person name="Wu L."/>
            <person name="Ma J."/>
        </authorList>
    </citation>
    <scope>NUCLEOTIDE SEQUENCE [LARGE SCALE GENOMIC DNA]</scope>
    <source>
        <strain evidence="2">JCM 4737</strain>
    </source>
</reference>
<gene>
    <name evidence="1" type="ORF">GCM10010346_16760</name>
</gene>
<evidence type="ECO:0000313" key="1">
    <source>
        <dbReference type="EMBL" id="GHA94617.1"/>
    </source>
</evidence>
<evidence type="ECO:0000313" key="2">
    <source>
        <dbReference type="Proteomes" id="UP000599437"/>
    </source>
</evidence>
<name>A0ABQ3DIN0_9ACTN</name>